<evidence type="ECO:0000256" key="3">
    <source>
        <dbReference type="ARBA" id="ARBA00023015"/>
    </source>
</evidence>
<keyword evidence="2" id="KW-0678">Repressor</keyword>
<proteinExistence type="predicted"/>
<keyword evidence="6" id="KW-0175">Coiled coil</keyword>
<evidence type="ECO:0000256" key="1">
    <source>
        <dbReference type="ARBA" id="ARBA00004123"/>
    </source>
</evidence>
<dbReference type="OrthoDB" id="20886at2759"/>
<comment type="caution">
    <text evidence="8">The sequence shown here is derived from an EMBL/GenBank/DDBJ whole genome shotgun (WGS) entry which is preliminary data.</text>
</comment>
<keyword evidence="5" id="KW-0539">Nucleus</keyword>
<dbReference type="Pfam" id="PF08598">
    <property type="entry name" value="Sds3"/>
    <property type="match status" value="1"/>
</dbReference>
<feature type="region of interest" description="Disordered" evidence="7">
    <location>
        <begin position="1"/>
        <end position="254"/>
    </location>
</feature>
<feature type="compositionally biased region" description="Basic and acidic residues" evidence="7">
    <location>
        <begin position="228"/>
        <end position="237"/>
    </location>
</feature>
<feature type="compositionally biased region" description="Basic and acidic residues" evidence="7">
    <location>
        <begin position="125"/>
        <end position="150"/>
    </location>
</feature>
<feature type="compositionally biased region" description="Polar residues" evidence="7">
    <location>
        <begin position="530"/>
        <end position="553"/>
    </location>
</feature>
<evidence type="ECO:0008006" key="10">
    <source>
        <dbReference type="Google" id="ProtNLM"/>
    </source>
</evidence>
<gene>
    <name evidence="8" type="ORF">K490DRAFT_73112</name>
</gene>
<dbReference type="GO" id="GO:0005654">
    <property type="term" value="C:nucleoplasm"/>
    <property type="evidence" value="ECO:0007669"/>
    <property type="project" value="UniProtKB-ARBA"/>
</dbReference>
<feature type="compositionally biased region" description="Acidic residues" evidence="7">
    <location>
        <begin position="244"/>
        <end position="254"/>
    </location>
</feature>
<dbReference type="EMBL" id="ML978717">
    <property type="protein sequence ID" value="KAF2088137.1"/>
    <property type="molecule type" value="Genomic_DNA"/>
</dbReference>
<feature type="coiled-coil region" evidence="6">
    <location>
        <begin position="260"/>
        <end position="309"/>
    </location>
</feature>
<keyword evidence="9" id="KW-1185">Reference proteome</keyword>
<dbReference type="InterPro" id="IPR013907">
    <property type="entry name" value="Sds3"/>
</dbReference>
<feature type="compositionally biased region" description="Polar residues" evidence="7">
    <location>
        <begin position="23"/>
        <end position="43"/>
    </location>
</feature>
<evidence type="ECO:0000256" key="6">
    <source>
        <dbReference type="SAM" id="Coils"/>
    </source>
</evidence>
<dbReference type="SMART" id="SM01401">
    <property type="entry name" value="Sds3"/>
    <property type="match status" value="1"/>
</dbReference>
<dbReference type="GO" id="GO:0010468">
    <property type="term" value="P:regulation of gene expression"/>
    <property type="evidence" value="ECO:0007669"/>
    <property type="project" value="UniProtKB-ARBA"/>
</dbReference>
<evidence type="ECO:0000256" key="4">
    <source>
        <dbReference type="ARBA" id="ARBA00023163"/>
    </source>
</evidence>
<keyword evidence="4" id="KW-0804">Transcription</keyword>
<evidence type="ECO:0000313" key="8">
    <source>
        <dbReference type="EMBL" id="KAF2088137.1"/>
    </source>
</evidence>
<accession>A0A9P4HXC9</accession>
<keyword evidence="3" id="KW-0805">Transcription regulation</keyword>
<feature type="region of interest" description="Disordered" evidence="7">
    <location>
        <begin position="601"/>
        <end position="644"/>
    </location>
</feature>
<sequence length="644" mass="70696">MSGAQQRTSRSRSKTAPEHGGPTVTSRGETNEVLPTQARSTTGAVEVGDDRSSSLSDLGESLEDRDEAALRTQGSPGVEENDSEAETERLENTPRKLTRTATDLTIRSVMTTDPENHNTTSTRRAGTDLSDKSADTTTNEAEHADGETSPRKRKRSSSALSSLGDDVDAEQPDRKRSRSPRNSVLNGEDAMVDVPEHAIEDDDDHVAKDVDGQAEDGNGEEQPAFAPEAKKGKKAEVNENAGDMPEDEEHAEGEMDLDDIGAMEEDRERKQNALENLNKIEKQFLAFQKKRLDEQLERLSSEYEQLRQPTSDHPEYLLMLQAVDARRDEKIRQENVRLKLKTQILNQQHVATRGSILSQWKHEIGEIRMNTLSECNRRITHLQKDRRFWGAHETDHTIKFNPKRSEQIKNQSAYNLEVSVLAGVAKHVGFPAAPDLSGARTNELEQDLASMGISSRPAPFVRPLNEASRADRAAAEELFFEQTPWANPQHPAHQNTHYHAMAAPQQQRVTSNPFATPASQKDRPVGEHATNGSASTIDMQSNPPSHGPTSAQHQDLYESPIMQLKQNLARTEPVGTTSAHHAPRGVWGNSAFGAASLTHLTAGSAPPGAEGATPMKAEDAAEQLQRASMPQRTGVPVGGSGLFR</sequence>
<evidence type="ECO:0000256" key="2">
    <source>
        <dbReference type="ARBA" id="ARBA00022491"/>
    </source>
</evidence>
<dbReference type="Proteomes" id="UP000799776">
    <property type="component" value="Unassembled WGS sequence"/>
</dbReference>
<name>A0A9P4HXC9_9PEZI</name>
<dbReference type="AlphaFoldDB" id="A0A9P4HXC9"/>
<dbReference type="PANTHER" id="PTHR21964">
    <property type="entry name" value="BREAST CANCER METASTASIS-SUPPRESSOR 1"/>
    <property type="match status" value="1"/>
</dbReference>
<feature type="region of interest" description="Disordered" evidence="7">
    <location>
        <begin position="507"/>
        <end position="553"/>
    </location>
</feature>
<feature type="compositionally biased region" description="Polar residues" evidence="7">
    <location>
        <begin position="99"/>
        <end position="124"/>
    </location>
</feature>
<evidence type="ECO:0000313" key="9">
    <source>
        <dbReference type="Proteomes" id="UP000799776"/>
    </source>
</evidence>
<feature type="compositionally biased region" description="Polar residues" evidence="7">
    <location>
        <begin position="507"/>
        <end position="519"/>
    </location>
</feature>
<comment type="subcellular location">
    <subcellularLocation>
        <location evidence="1">Nucleus</location>
    </subcellularLocation>
</comment>
<protein>
    <recommendedName>
        <fullName evidence="10">Transcriptional regulatory protein DEP1</fullName>
    </recommendedName>
</protein>
<reference evidence="8" key="1">
    <citation type="journal article" date="2020" name="Stud. Mycol.">
        <title>101 Dothideomycetes genomes: a test case for predicting lifestyles and emergence of pathogens.</title>
        <authorList>
            <person name="Haridas S."/>
            <person name="Albert R."/>
            <person name="Binder M."/>
            <person name="Bloem J."/>
            <person name="Labutti K."/>
            <person name="Salamov A."/>
            <person name="Andreopoulos B."/>
            <person name="Baker S."/>
            <person name="Barry K."/>
            <person name="Bills G."/>
            <person name="Bluhm B."/>
            <person name="Cannon C."/>
            <person name="Castanera R."/>
            <person name="Culley D."/>
            <person name="Daum C."/>
            <person name="Ezra D."/>
            <person name="Gonzalez J."/>
            <person name="Henrissat B."/>
            <person name="Kuo A."/>
            <person name="Liang C."/>
            <person name="Lipzen A."/>
            <person name="Lutzoni F."/>
            <person name="Magnuson J."/>
            <person name="Mondo S."/>
            <person name="Nolan M."/>
            <person name="Ohm R."/>
            <person name="Pangilinan J."/>
            <person name="Park H.-J."/>
            <person name="Ramirez L."/>
            <person name="Alfaro M."/>
            <person name="Sun H."/>
            <person name="Tritt A."/>
            <person name="Yoshinaga Y."/>
            <person name="Zwiers L.-H."/>
            <person name="Turgeon B."/>
            <person name="Goodwin S."/>
            <person name="Spatafora J."/>
            <person name="Crous P."/>
            <person name="Grigoriev I."/>
        </authorList>
    </citation>
    <scope>NUCLEOTIDE SEQUENCE</scope>
    <source>
        <strain evidence="8">CBS 121410</strain>
    </source>
</reference>
<organism evidence="8 9">
    <name type="scientific">Saccharata proteae CBS 121410</name>
    <dbReference type="NCBI Taxonomy" id="1314787"/>
    <lineage>
        <taxon>Eukaryota</taxon>
        <taxon>Fungi</taxon>
        <taxon>Dikarya</taxon>
        <taxon>Ascomycota</taxon>
        <taxon>Pezizomycotina</taxon>
        <taxon>Dothideomycetes</taxon>
        <taxon>Dothideomycetes incertae sedis</taxon>
        <taxon>Botryosphaeriales</taxon>
        <taxon>Saccharataceae</taxon>
        <taxon>Saccharata</taxon>
    </lineage>
</organism>
<evidence type="ECO:0000256" key="7">
    <source>
        <dbReference type="SAM" id="MobiDB-lite"/>
    </source>
</evidence>
<evidence type="ECO:0000256" key="5">
    <source>
        <dbReference type="ARBA" id="ARBA00023242"/>
    </source>
</evidence>